<feature type="compositionally biased region" description="Polar residues" evidence="1">
    <location>
        <begin position="21"/>
        <end position="32"/>
    </location>
</feature>
<comment type="caution">
    <text evidence="2">The sequence shown here is derived from an EMBL/GenBank/DDBJ whole genome shotgun (WGS) entry which is preliminary data.</text>
</comment>
<feature type="region of interest" description="Disordered" evidence="1">
    <location>
        <begin position="1"/>
        <end position="32"/>
    </location>
</feature>
<dbReference type="EMBL" id="JAIWYP010000009">
    <property type="protein sequence ID" value="KAH3778499.1"/>
    <property type="molecule type" value="Genomic_DNA"/>
</dbReference>
<dbReference type="Proteomes" id="UP000828390">
    <property type="component" value="Unassembled WGS sequence"/>
</dbReference>
<reference evidence="2" key="1">
    <citation type="journal article" date="2019" name="bioRxiv">
        <title>The Genome of the Zebra Mussel, Dreissena polymorpha: A Resource for Invasive Species Research.</title>
        <authorList>
            <person name="McCartney M.A."/>
            <person name="Auch B."/>
            <person name="Kono T."/>
            <person name="Mallez S."/>
            <person name="Zhang Y."/>
            <person name="Obille A."/>
            <person name="Becker A."/>
            <person name="Abrahante J.E."/>
            <person name="Garbe J."/>
            <person name="Badalamenti J.P."/>
            <person name="Herman A."/>
            <person name="Mangelson H."/>
            <person name="Liachko I."/>
            <person name="Sullivan S."/>
            <person name="Sone E.D."/>
            <person name="Koren S."/>
            <person name="Silverstein K.A.T."/>
            <person name="Beckman K.B."/>
            <person name="Gohl D.M."/>
        </authorList>
    </citation>
    <scope>NUCLEOTIDE SEQUENCE</scope>
    <source>
        <strain evidence="2">Duluth1</strain>
        <tissue evidence="2">Whole animal</tissue>
    </source>
</reference>
<name>A0A9D4EG20_DREPO</name>
<keyword evidence="3" id="KW-1185">Reference proteome</keyword>
<protein>
    <submittedName>
        <fullName evidence="2">Uncharacterized protein</fullName>
    </submittedName>
</protein>
<evidence type="ECO:0000256" key="1">
    <source>
        <dbReference type="SAM" id="MobiDB-lite"/>
    </source>
</evidence>
<sequence>MHTSRNDKRKRQESAGGVSTFRHSSSVDSSPIRQMYSTDNLQHLESKIDTILDGMKNMGLLKCRVDNMESSLYYNCAAQYITHERVLLLEYNTLELEARQRESFILIAGVDECENENDIYLTNLNYT</sequence>
<evidence type="ECO:0000313" key="2">
    <source>
        <dbReference type="EMBL" id="KAH3778499.1"/>
    </source>
</evidence>
<evidence type="ECO:0000313" key="3">
    <source>
        <dbReference type="Proteomes" id="UP000828390"/>
    </source>
</evidence>
<dbReference type="AlphaFoldDB" id="A0A9D4EG20"/>
<feature type="compositionally biased region" description="Basic and acidic residues" evidence="1">
    <location>
        <begin position="1"/>
        <end position="13"/>
    </location>
</feature>
<accession>A0A9D4EG20</accession>
<reference evidence="2" key="2">
    <citation type="submission" date="2020-11" db="EMBL/GenBank/DDBJ databases">
        <authorList>
            <person name="McCartney M.A."/>
            <person name="Auch B."/>
            <person name="Kono T."/>
            <person name="Mallez S."/>
            <person name="Becker A."/>
            <person name="Gohl D.M."/>
            <person name="Silverstein K.A.T."/>
            <person name="Koren S."/>
            <person name="Bechman K.B."/>
            <person name="Herman A."/>
            <person name="Abrahante J.E."/>
            <person name="Garbe J."/>
        </authorList>
    </citation>
    <scope>NUCLEOTIDE SEQUENCE</scope>
    <source>
        <strain evidence="2">Duluth1</strain>
        <tissue evidence="2">Whole animal</tissue>
    </source>
</reference>
<gene>
    <name evidence="2" type="ORF">DPMN_179963</name>
</gene>
<proteinExistence type="predicted"/>
<organism evidence="2 3">
    <name type="scientific">Dreissena polymorpha</name>
    <name type="common">Zebra mussel</name>
    <name type="synonym">Mytilus polymorpha</name>
    <dbReference type="NCBI Taxonomy" id="45954"/>
    <lineage>
        <taxon>Eukaryota</taxon>
        <taxon>Metazoa</taxon>
        <taxon>Spiralia</taxon>
        <taxon>Lophotrochozoa</taxon>
        <taxon>Mollusca</taxon>
        <taxon>Bivalvia</taxon>
        <taxon>Autobranchia</taxon>
        <taxon>Heteroconchia</taxon>
        <taxon>Euheterodonta</taxon>
        <taxon>Imparidentia</taxon>
        <taxon>Neoheterodontei</taxon>
        <taxon>Myida</taxon>
        <taxon>Dreissenoidea</taxon>
        <taxon>Dreissenidae</taxon>
        <taxon>Dreissena</taxon>
    </lineage>
</organism>